<evidence type="ECO:0000313" key="11">
    <source>
        <dbReference type="EMBL" id="TRD15397.1"/>
    </source>
</evidence>
<dbReference type="GO" id="GO:0008408">
    <property type="term" value="F:3'-5' exonuclease activity"/>
    <property type="evidence" value="ECO:0007669"/>
    <property type="project" value="TreeGrafter"/>
</dbReference>
<dbReference type="GO" id="GO:0003887">
    <property type="term" value="F:DNA-directed DNA polymerase activity"/>
    <property type="evidence" value="ECO:0007669"/>
    <property type="project" value="UniProtKB-EC"/>
</dbReference>
<dbReference type="CDD" id="cd06127">
    <property type="entry name" value="DEDDh"/>
    <property type="match status" value="1"/>
</dbReference>
<dbReference type="PROSITE" id="PS50112">
    <property type="entry name" value="PAS"/>
    <property type="match status" value="1"/>
</dbReference>
<evidence type="ECO:0000256" key="3">
    <source>
        <dbReference type="ARBA" id="ARBA00022801"/>
    </source>
</evidence>
<feature type="coiled-coil region" evidence="8">
    <location>
        <begin position="292"/>
        <end position="319"/>
    </location>
</feature>
<feature type="domain" description="PAS" evidence="10">
    <location>
        <begin position="137"/>
        <end position="173"/>
    </location>
</feature>
<feature type="transmembrane region" description="Helical" evidence="9">
    <location>
        <begin position="45"/>
        <end position="67"/>
    </location>
</feature>
<keyword evidence="9" id="KW-0472">Membrane</keyword>
<keyword evidence="4 11" id="KW-0269">Exonuclease</keyword>
<dbReference type="GO" id="GO:0003677">
    <property type="term" value="F:DNA binding"/>
    <property type="evidence" value="ECO:0007669"/>
    <property type="project" value="InterPro"/>
</dbReference>
<dbReference type="Pfam" id="PF00929">
    <property type="entry name" value="RNase_T"/>
    <property type="match status" value="1"/>
</dbReference>
<comment type="subunit">
    <text evidence="6">DNA polymerase III contains a core (composed of alpha, epsilon and theta chains) that associates with a tau subunit. This core dimerizes to form the POLIII' complex. PolIII' associates with the gamma complex (composed of gamma, delta, delta', psi and chi chains) and with the beta chain to form the complete DNA polymerase III complex.</text>
</comment>
<dbReference type="InterPro" id="IPR006054">
    <property type="entry name" value="DnaQ"/>
</dbReference>
<evidence type="ECO:0000256" key="4">
    <source>
        <dbReference type="ARBA" id="ARBA00022839"/>
    </source>
</evidence>
<protein>
    <recommendedName>
        <fullName evidence="1">DNA-directed DNA polymerase</fullName>
        <ecNumber evidence="1">2.7.7.7</ecNumber>
    </recommendedName>
</protein>
<dbReference type="PANTHER" id="PTHR30231:SF4">
    <property type="entry name" value="PROTEIN NEN2"/>
    <property type="match status" value="1"/>
</dbReference>
<keyword evidence="8" id="KW-0175">Coiled coil</keyword>
<feature type="transmembrane region" description="Helical" evidence="9">
    <location>
        <begin position="12"/>
        <end position="33"/>
    </location>
</feature>
<evidence type="ECO:0000256" key="8">
    <source>
        <dbReference type="SAM" id="Coils"/>
    </source>
</evidence>
<dbReference type="InterPro" id="IPR036397">
    <property type="entry name" value="RNaseH_sf"/>
</dbReference>
<dbReference type="FunFam" id="3.30.420.10:FF:000045">
    <property type="entry name" value="3'-5' exonuclease DinG"/>
    <property type="match status" value="1"/>
</dbReference>
<dbReference type="PANTHER" id="PTHR30231">
    <property type="entry name" value="DNA POLYMERASE III SUBUNIT EPSILON"/>
    <property type="match status" value="1"/>
</dbReference>
<dbReference type="OrthoDB" id="9804290at2"/>
<dbReference type="Proteomes" id="UP000318590">
    <property type="component" value="Unassembled WGS sequence"/>
</dbReference>
<dbReference type="SUPFAM" id="SSF53098">
    <property type="entry name" value="Ribonuclease H-like"/>
    <property type="match status" value="1"/>
</dbReference>
<evidence type="ECO:0000256" key="2">
    <source>
        <dbReference type="ARBA" id="ARBA00022722"/>
    </source>
</evidence>
<dbReference type="Gene3D" id="3.30.420.10">
    <property type="entry name" value="Ribonuclease H-like superfamily/Ribonuclease H"/>
    <property type="match status" value="1"/>
</dbReference>
<proteinExistence type="predicted"/>
<evidence type="ECO:0000256" key="5">
    <source>
        <dbReference type="ARBA" id="ARBA00025483"/>
    </source>
</evidence>
<dbReference type="RefSeq" id="WP_142835888.1">
    <property type="nucleotide sequence ID" value="NZ_VFSV01000044.1"/>
</dbReference>
<evidence type="ECO:0000313" key="12">
    <source>
        <dbReference type="Proteomes" id="UP000318590"/>
    </source>
</evidence>
<evidence type="ECO:0000259" key="10">
    <source>
        <dbReference type="PROSITE" id="PS50112"/>
    </source>
</evidence>
<dbReference type="GO" id="GO:0006260">
    <property type="term" value="P:DNA replication"/>
    <property type="evidence" value="ECO:0007669"/>
    <property type="project" value="InterPro"/>
</dbReference>
<keyword evidence="12" id="KW-1185">Reference proteome</keyword>
<name>A0A547PMM1_9RHOB</name>
<dbReference type="AlphaFoldDB" id="A0A547PMM1"/>
<gene>
    <name evidence="11" type="ORF">FEV53_16575</name>
</gene>
<organism evidence="11 12">
    <name type="scientific">Palleronia caenipelagi</name>
    <dbReference type="NCBI Taxonomy" id="2489174"/>
    <lineage>
        <taxon>Bacteria</taxon>
        <taxon>Pseudomonadati</taxon>
        <taxon>Pseudomonadota</taxon>
        <taxon>Alphaproteobacteria</taxon>
        <taxon>Rhodobacterales</taxon>
        <taxon>Roseobacteraceae</taxon>
        <taxon>Palleronia</taxon>
    </lineage>
</organism>
<comment type="function">
    <text evidence="5">DNA polymerase III is a complex, multichain enzyme responsible for most of the replicative synthesis in bacteria. The epsilon subunit contain the editing function and is a proofreading 3'-5' exonuclease.</text>
</comment>
<keyword evidence="2" id="KW-0540">Nuclease</keyword>
<accession>A0A547PMM1</accession>
<comment type="catalytic activity">
    <reaction evidence="7">
        <text>DNA(n) + a 2'-deoxyribonucleoside 5'-triphosphate = DNA(n+1) + diphosphate</text>
        <dbReference type="Rhea" id="RHEA:22508"/>
        <dbReference type="Rhea" id="RHEA-COMP:17339"/>
        <dbReference type="Rhea" id="RHEA-COMP:17340"/>
        <dbReference type="ChEBI" id="CHEBI:33019"/>
        <dbReference type="ChEBI" id="CHEBI:61560"/>
        <dbReference type="ChEBI" id="CHEBI:173112"/>
        <dbReference type="EC" id="2.7.7.7"/>
    </reaction>
</comment>
<evidence type="ECO:0000256" key="1">
    <source>
        <dbReference type="ARBA" id="ARBA00012417"/>
    </source>
</evidence>
<dbReference type="InterPro" id="IPR012337">
    <property type="entry name" value="RNaseH-like_sf"/>
</dbReference>
<keyword evidence="3" id="KW-0378">Hydrolase</keyword>
<evidence type="ECO:0000256" key="7">
    <source>
        <dbReference type="ARBA" id="ARBA00049244"/>
    </source>
</evidence>
<evidence type="ECO:0000256" key="9">
    <source>
        <dbReference type="SAM" id="Phobius"/>
    </source>
</evidence>
<keyword evidence="9" id="KW-0812">Transmembrane</keyword>
<reference evidence="11 12" key="1">
    <citation type="submission" date="2019-06" db="EMBL/GenBank/DDBJ databases">
        <title>Paenimaribius caenipelagi gen. nov., sp. nov., isolated from a tidal flat.</title>
        <authorList>
            <person name="Yoon J.-H."/>
        </authorList>
    </citation>
    <scope>NUCLEOTIDE SEQUENCE [LARGE SCALE GENOMIC DNA]</scope>
    <source>
        <strain evidence="11 12">JBTF-M29</strain>
    </source>
</reference>
<dbReference type="EMBL" id="VFSV01000044">
    <property type="protein sequence ID" value="TRD15397.1"/>
    <property type="molecule type" value="Genomic_DNA"/>
</dbReference>
<dbReference type="NCBIfam" id="TIGR00573">
    <property type="entry name" value="dnaq"/>
    <property type="match status" value="1"/>
</dbReference>
<keyword evidence="9" id="KW-1133">Transmembrane helix</keyword>
<evidence type="ECO:0000256" key="6">
    <source>
        <dbReference type="ARBA" id="ARBA00026073"/>
    </source>
</evidence>
<sequence>MAEKRDTLRLRFAAFFAALAVGGTALIAIGLWLGWRRTGGPAEGYVIAGLIGGFGLMGLTAWIGLLFDENVAKPILRISADLHTRATSAVGAAIDPTRARHLGSLGPASQAIHDALEETRTSLETALEEKMALTLRDKAVFETLLRELAGAVVVISDDGRILLYNRAATALLGPIGLDRPLARFLRMEPLLTATADLKNGPTAEPVSFLTTSIGGNLVLNGAVSDIWQDGERLGHVVLFRDTTEDLRTHGKLDRLLDETLEAARRSTSAMAAIVNVLQDVPDIAPEERTRFDEGLSTELAQLTRQIEASEEEEKTITARHWPLRDVALQQIMEAVAMRVAVPVSLTETDGTACCDGFAVTEILTRIANELGDAERTGLGLSATREAGDDVRLELSWSGPALPMAELDRWLDERLAPAYGEHTARDALRAHRTDIWVTSEDGMSRVVLPLPRREASAALRSRDVPDFYDFTLKAPRDQALGGQYLSALSYVVFDTETTGLDPQRDEIIQLAGARVLGQRLLRGEEFDQLVNPGRPIPPSSTEIHGITPEMVANAPELGSALAGFAEFTEDSVLVAHHAAFDLAFLTRAKAQGLPAIDRPTLCTARLSSKLFPHSDDHTLDTLARRLGVTIPEEVRHTALGDSIATAEVFLKLVPLLEARSIFTLNDALEWQGLR</sequence>
<dbReference type="Gene3D" id="3.30.450.20">
    <property type="entry name" value="PAS domain"/>
    <property type="match status" value="1"/>
</dbReference>
<dbReference type="InterPro" id="IPR000014">
    <property type="entry name" value="PAS"/>
</dbReference>
<dbReference type="EC" id="2.7.7.7" evidence="1"/>
<comment type="caution">
    <text evidence="11">The sequence shown here is derived from an EMBL/GenBank/DDBJ whole genome shotgun (WGS) entry which is preliminary data.</text>
</comment>
<dbReference type="SMART" id="SM00479">
    <property type="entry name" value="EXOIII"/>
    <property type="match status" value="1"/>
</dbReference>
<dbReference type="InterPro" id="IPR013520">
    <property type="entry name" value="Ribonucl_H"/>
</dbReference>
<dbReference type="GO" id="GO:0005829">
    <property type="term" value="C:cytosol"/>
    <property type="evidence" value="ECO:0007669"/>
    <property type="project" value="TreeGrafter"/>
</dbReference>